<evidence type="ECO:0000313" key="2">
    <source>
        <dbReference type="EMBL" id="KAH7981964.1"/>
    </source>
</evidence>
<dbReference type="AlphaFoldDB" id="A0A9D4T6K2"/>
<reference evidence="2" key="2">
    <citation type="submission" date="2021-09" db="EMBL/GenBank/DDBJ databases">
        <authorList>
            <person name="Jia N."/>
            <person name="Wang J."/>
            <person name="Shi W."/>
            <person name="Du L."/>
            <person name="Sun Y."/>
            <person name="Zhan W."/>
            <person name="Jiang J."/>
            <person name="Wang Q."/>
            <person name="Zhang B."/>
            <person name="Ji P."/>
            <person name="Sakyi L.B."/>
            <person name="Cui X."/>
            <person name="Yuan T."/>
            <person name="Jiang B."/>
            <person name="Yang W."/>
            <person name="Lam T.T.-Y."/>
            <person name="Chang Q."/>
            <person name="Ding S."/>
            <person name="Wang X."/>
            <person name="Zhu J."/>
            <person name="Ruan X."/>
            <person name="Zhao L."/>
            <person name="Wei J."/>
            <person name="Que T."/>
            <person name="Du C."/>
            <person name="Cheng J."/>
            <person name="Dai P."/>
            <person name="Han X."/>
            <person name="Huang E."/>
            <person name="Gao Y."/>
            <person name="Liu J."/>
            <person name="Shao H."/>
            <person name="Ye R."/>
            <person name="Li L."/>
            <person name="Wei W."/>
            <person name="Wang X."/>
            <person name="Wang C."/>
            <person name="Huo Q."/>
            <person name="Li W."/>
            <person name="Guo W."/>
            <person name="Chen H."/>
            <person name="Chen S."/>
            <person name="Zhou L."/>
            <person name="Zhou L."/>
            <person name="Ni X."/>
            <person name="Tian J."/>
            <person name="Zhou Y."/>
            <person name="Sheng Y."/>
            <person name="Liu T."/>
            <person name="Pan Y."/>
            <person name="Xia L."/>
            <person name="Li J."/>
            <person name="Zhao F."/>
            <person name="Cao W."/>
        </authorList>
    </citation>
    <scope>NUCLEOTIDE SEQUENCE</scope>
    <source>
        <strain evidence="2">Rsan-2018</strain>
        <tissue evidence="2">Larvae</tissue>
    </source>
</reference>
<protein>
    <submittedName>
        <fullName evidence="2">Uncharacterized protein</fullName>
    </submittedName>
</protein>
<dbReference type="EMBL" id="JABSTV010001245">
    <property type="protein sequence ID" value="KAH7981964.1"/>
    <property type="molecule type" value="Genomic_DNA"/>
</dbReference>
<comment type="caution">
    <text evidence="2">The sequence shown here is derived from an EMBL/GenBank/DDBJ whole genome shotgun (WGS) entry which is preliminary data.</text>
</comment>
<evidence type="ECO:0000313" key="3">
    <source>
        <dbReference type="Proteomes" id="UP000821837"/>
    </source>
</evidence>
<name>A0A9D4T6K2_RHISA</name>
<proteinExistence type="predicted"/>
<reference evidence="2" key="1">
    <citation type="journal article" date="2020" name="Cell">
        <title>Large-Scale Comparative Analyses of Tick Genomes Elucidate Their Genetic Diversity and Vector Capacities.</title>
        <authorList>
            <consortium name="Tick Genome and Microbiome Consortium (TIGMIC)"/>
            <person name="Jia N."/>
            <person name="Wang J."/>
            <person name="Shi W."/>
            <person name="Du L."/>
            <person name="Sun Y."/>
            <person name="Zhan W."/>
            <person name="Jiang J.F."/>
            <person name="Wang Q."/>
            <person name="Zhang B."/>
            <person name="Ji P."/>
            <person name="Bell-Sakyi L."/>
            <person name="Cui X.M."/>
            <person name="Yuan T.T."/>
            <person name="Jiang B.G."/>
            <person name="Yang W.F."/>
            <person name="Lam T.T."/>
            <person name="Chang Q.C."/>
            <person name="Ding S.J."/>
            <person name="Wang X.J."/>
            <person name="Zhu J.G."/>
            <person name="Ruan X.D."/>
            <person name="Zhao L."/>
            <person name="Wei J.T."/>
            <person name="Ye R.Z."/>
            <person name="Que T.C."/>
            <person name="Du C.H."/>
            <person name="Zhou Y.H."/>
            <person name="Cheng J.X."/>
            <person name="Dai P.F."/>
            <person name="Guo W.B."/>
            <person name="Han X.H."/>
            <person name="Huang E.J."/>
            <person name="Li L.F."/>
            <person name="Wei W."/>
            <person name="Gao Y.C."/>
            <person name="Liu J.Z."/>
            <person name="Shao H.Z."/>
            <person name="Wang X."/>
            <person name="Wang C.C."/>
            <person name="Yang T.C."/>
            <person name="Huo Q.B."/>
            <person name="Li W."/>
            <person name="Chen H.Y."/>
            <person name="Chen S.E."/>
            <person name="Zhou L.G."/>
            <person name="Ni X.B."/>
            <person name="Tian J.H."/>
            <person name="Sheng Y."/>
            <person name="Liu T."/>
            <person name="Pan Y.S."/>
            <person name="Xia L.Y."/>
            <person name="Li J."/>
            <person name="Zhao F."/>
            <person name="Cao W.C."/>
        </authorList>
    </citation>
    <scope>NUCLEOTIDE SEQUENCE</scope>
    <source>
        <strain evidence="2">Rsan-2018</strain>
    </source>
</reference>
<dbReference type="Proteomes" id="UP000821837">
    <property type="component" value="Chromosome 1"/>
</dbReference>
<gene>
    <name evidence="2" type="ORF">HPB52_002262</name>
</gene>
<dbReference type="VEuPathDB" id="VectorBase:RSAN_040499"/>
<evidence type="ECO:0000256" key="1">
    <source>
        <dbReference type="SAM" id="MobiDB-lite"/>
    </source>
</evidence>
<accession>A0A9D4T6K2</accession>
<sequence length="149" mass="16547">MRASTVRLKIPIVSSYERSSLVSAFYSGRPARLHQETHPDWAPTLLLGYTRKSEGIARYERAARRRTKRPTPEVDAGTTAPSRNCGFAATSPENCCDDGDNGTHSEDSPPLLQAECEIQAAENESAAMVPRHFFYHITAVNIRPSKFPE</sequence>
<organism evidence="2 3">
    <name type="scientific">Rhipicephalus sanguineus</name>
    <name type="common">Brown dog tick</name>
    <name type="synonym">Ixodes sanguineus</name>
    <dbReference type="NCBI Taxonomy" id="34632"/>
    <lineage>
        <taxon>Eukaryota</taxon>
        <taxon>Metazoa</taxon>
        <taxon>Ecdysozoa</taxon>
        <taxon>Arthropoda</taxon>
        <taxon>Chelicerata</taxon>
        <taxon>Arachnida</taxon>
        <taxon>Acari</taxon>
        <taxon>Parasitiformes</taxon>
        <taxon>Ixodida</taxon>
        <taxon>Ixodoidea</taxon>
        <taxon>Ixodidae</taxon>
        <taxon>Rhipicephalinae</taxon>
        <taxon>Rhipicephalus</taxon>
        <taxon>Rhipicephalus</taxon>
    </lineage>
</organism>
<feature type="region of interest" description="Disordered" evidence="1">
    <location>
        <begin position="60"/>
        <end position="88"/>
    </location>
</feature>
<keyword evidence="3" id="KW-1185">Reference proteome</keyword>